<dbReference type="GO" id="GO:0005886">
    <property type="term" value="C:plasma membrane"/>
    <property type="evidence" value="ECO:0007669"/>
    <property type="project" value="UniProtKB-SubCell"/>
</dbReference>
<feature type="transmembrane region" description="Helical" evidence="13">
    <location>
        <begin position="250"/>
        <end position="275"/>
    </location>
</feature>
<name>A0A8C2FUK4_CYPCA</name>
<feature type="transmembrane region" description="Helical" evidence="13">
    <location>
        <begin position="910"/>
        <end position="929"/>
    </location>
</feature>
<evidence type="ECO:0000256" key="2">
    <source>
        <dbReference type="ARBA" id="ARBA00012543"/>
    </source>
</evidence>
<evidence type="ECO:0000256" key="11">
    <source>
        <dbReference type="ARBA" id="ARBA00046329"/>
    </source>
</evidence>
<evidence type="ECO:0000256" key="7">
    <source>
        <dbReference type="ARBA" id="ARBA00022989"/>
    </source>
</evidence>
<feature type="transmembrane region" description="Helical" evidence="13">
    <location>
        <begin position="761"/>
        <end position="779"/>
    </location>
</feature>
<keyword evidence="8" id="KW-0175">Coiled coil</keyword>
<dbReference type="PANTHER" id="PTHR22914:SF42">
    <property type="entry name" value="CHITIN SYNTHASE"/>
    <property type="match status" value="1"/>
</dbReference>
<evidence type="ECO:0000256" key="12">
    <source>
        <dbReference type="ARBA" id="ARBA00048014"/>
    </source>
</evidence>
<comment type="similarity">
    <text evidence="11">Belongs to the chitin synthase family. Class IV subfamily.</text>
</comment>
<dbReference type="SUPFAM" id="SSF53448">
    <property type="entry name" value="Nucleotide-diphospho-sugar transferases"/>
    <property type="match status" value="1"/>
</dbReference>
<evidence type="ECO:0000313" key="14">
    <source>
        <dbReference type="Ensembl" id="ENSCCRP00020061624.1"/>
    </source>
</evidence>
<feature type="transmembrane region" description="Helical" evidence="13">
    <location>
        <begin position="38"/>
        <end position="60"/>
    </location>
</feature>
<dbReference type="PANTHER" id="PTHR22914">
    <property type="entry name" value="CHITIN SYNTHASE"/>
    <property type="match status" value="1"/>
</dbReference>
<evidence type="ECO:0000256" key="4">
    <source>
        <dbReference type="ARBA" id="ARBA00022676"/>
    </source>
</evidence>
<organism evidence="14 15">
    <name type="scientific">Cyprinus carpio</name>
    <name type="common">Common carp</name>
    <dbReference type="NCBI Taxonomy" id="7962"/>
    <lineage>
        <taxon>Eukaryota</taxon>
        <taxon>Metazoa</taxon>
        <taxon>Chordata</taxon>
        <taxon>Craniata</taxon>
        <taxon>Vertebrata</taxon>
        <taxon>Euteleostomi</taxon>
        <taxon>Actinopterygii</taxon>
        <taxon>Neopterygii</taxon>
        <taxon>Teleostei</taxon>
        <taxon>Ostariophysi</taxon>
        <taxon>Cypriniformes</taxon>
        <taxon>Cyprinidae</taxon>
        <taxon>Cyprininae</taxon>
        <taxon>Cyprinus</taxon>
    </lineage>
</organism>
<feature type="transmembrane region" description="Helical" evidence="13">
    <location>
        <begin position="145"/>
        <end position="169"/>
    </location>
</feature>
<evidence type="ECO:0000256" key="10">
    <source>
        <dbReference type="ARBA" id="ARBA00023180"/>
    </source>
</evidence>
<dbReference type="Ensembl" id="ENSCCRT00020067851.1">
    <property type="protein sequence ID" value="ENSCCRP00020061624.1"/>
    <property type="gene ID" value="ENSCCRG00020029120.1"/>
</dbReference>
<dbReference type="FunFam" id="3.90.550.10:FF:000139">
    <property type="entry name" value="Chitin synthase 8"/>
    <property type="match status" value="1"/>
</dbReference>
<feature type="transmembrane region" description="Helical" evidence="13">
    <location>
        <begin position="785"/>
        <end position="809"/>
    </location>
</feature>
<keyword evidence="6 13" id="KW-0812">Transmembrane</keyword>
<dbReference type="GO" id="GO:0006031">
    <property type="term" value="P:chitin biosynthetic process"/>
    <property type="evidence" value="ECO:0007669"/>
    <property type="project" value="TreeGrafter"/>
</dbReference>
<evidence type="ECO:0000256" key="8">
    <source>
        <dbReference type="ARBA" id="ARBA00023054"/>
    </source>
</evidence>
<keyword evidence="5" id="KW-0808">Transferase</keyword>
<dbReference type="InterPro" id="IPR004835">
    <property type="entry name" value="Chitin_synth"/>
</dbReference>
<feature type="transmembrane region" description="Helical" evidence="13">
    <location>
        <begin position="6"/>
        <end position="26"/>
    </location>
</feature>
<feature type="transmembrane region" description="Helical" evidence="13">
    <location>
        <begin position="66"/>
        <end position="87"/>
    </location>
</feature>
<feature type="transmembrane region" description="Helical" evidence="13">
    <location>
        <begin position="112"/>
        <end position="133"/>
    </location>
</feature>
<evidence type="ECO:0000256" key="1">
    <source>
        <dbReference type="ARBA" id="ARBA00004651"/>
    </source>
</evidence>
<comment type="subcellular location">
    <subcellularLocation>
        <location evidence="1">Cell membrane</location>
        <topology evidence="1">Multi-pass membrane protein</topology>
    </subcellularLocation>
</comment>
<evidence type="ECO:0000313" key="15">
    <source>
        <dbReference type="Proteomes" id="UP000694701"/>
    </source>
</evidence>
<feature type="transmembrane region" description="Helical" evidence="13">
    <location>
        <begin position="678"/>
        <end position="708"/>
    </location>
</feature>
<feature type="transmembrane region" description="Helical" evidence="13">
    <location>
        <begin position="957"/>
        <end position="978"/>
    </location>
</feature>
<dbReference type="Pfam" id="PF03142">
    <property type="entry name" value="Chitin_synth_2"/>
    <property type="match status" value="1"/>
</dbReference>
<keyword evidence="10" id="KW-0325">Glycoprotein</keyword>
<proteinExistence type="inferred from homology"/>
<comment type="catalytic activity">
    <reaction evidence="12">
        <text>[(1-&gt;4)-N-acetyl-beta-D-glucosaminyl](n) + UDP-N-acetyl-alpha-D-glucosamine = [(1-&gt;4)-N-acetyl-beta-D-glucosaminyl](n+1) + UDP + H(+)</text>
        <dbReference type="Rhea" id="RHEA:16637"/>
        <dbReference type="Rhea" id="RHEA-COMP:9593"/>
        <dbReference type="Rhea" id="RHEA-COMP:9595"/>
        <dbReference type="ChEBI" id="CHEBI:15378"/>
        <dbReference type="ChEBI" id="CHEBI:17029"/>
        <dbReference type="ChEBI" id="CHEBI:57705"/>
        <dbReference type="ChEBI" id="CHEBI:58223"/>
        <dbReference type="EC" id="2.4.1.16"/>
    </reaction>
</comment>
<accession>A0A8C2FUK4</accession>
<dbReference type="InterPro" id="IPR029044">
    <property type="entry name" value="Nucleotide-diphossugar_trans"/>
</dbReference>
<dbReference type="CDD" id="cd04190">
    <property type="entry name" value="Chitin_synth_C"/>
    <property type="match status" value="1"/>
</dbReference>
<evidence type="ECO:0000256" key="6">
    <source>
        <dbReference type="ARBA" id="ARBA00022692"/>
    </source>
</evidence>
<evidence type="ECO:0000256" key="3">
    <source>
        <dbReference type="ARBA" id="ARBA00022475"/>
    </source>
</evidence>
<keyword evidence="4" id="KW-0328">Glycosyltransferase</keyword>
<sequence>MPHFDIVTNVMILNSVSILSSVFQVVAECLAKERKRLIMLPVCSIFLIVTGYVLFAISYLAFESSLAINISVGLAIVGTIFVSVNWWENYSTLFAVSFLEDISRDIAQSRNVVCIISSLVRILVTSAVVGAYVPLSGREWKLVKLVFETVVVSLVAIQIASSALCRWFVVVACKMHALRRSFVLPMYLASITVLAVFLVPTTVRLPKSNQTSTCFDNFQPKSSDEWLLLMLTDAIRTLNTRDIVVHKKTGGLVCLGCSALSWWLGLMLSTVYIWYLKIHRIERTQDLFVRRMYEGAFLEQSMLLNTRFEIRKRIKEKKVFLCATMWHETYDEMMKIIISMFRLDKYRPKTKEQHDVEFEFHIYFDDAFKDVDNGRHANEYAEILVDVIKEDPCTFKQKAALPRQKIINTPYGGRLEYTLPKGNLMMVHLKDKTLIRHKKRWSQIMYLYYILGWSLNRQYFKKLKAGEELDSLKENLKVSSLLLDFLQINTTSKDKENTYILALDGDTDFQPSAVMLLIDRLKLYPEVGAACGRIHPTGTGPMVWYQKFEYAVGHWLQKTAEHVFGCVLCSPGCFSLFRGAALMDDNVMKRYTTKASEASHYVQYDQGEDRWLCTLLLQQGWRVEYNAASDAYTNAPQDFKEFYNQRRRWGPSTMANTIDLLGSGGLTSQRNSSISKLYILYQIISMAASILGPATICLMISALALAIVPPIVYLILCFKLKSETQIKIAAIMSVLYAFLMAGTILSIIGDLVKQKTFLTPSGLFLIGMVVLYIITAALHPQEFSLVIYGLLYFLCIPSGYLLLVIYSIVNLNNVTWGTRETGSQAKTTTVDTIKKKVMNATCCKCPCLESEDLSEKTLPAETITKTEKPHISLETQRELQKKYLEPLKENKEQQEKVADDLRELRNKVTFAFFFCNALWLVATFFLQAIGDSISIKIPKIYPNGTYDPTEVFSLDPIALMFLLSFTVLLLMQFVAMLYHRIYTLIHFVAYADTEIKSYRKQSHQSHQVSQFITHKIMTF</sequence>
<keyword evidence="7 13" id="KW-1133">Transmembrane helix</keyword>
<dbReference type="EC" id="2.4.1.16" evidence="2"/>
<dbReference type="Proteomes" id="UP000694701">
    <property type="component" value="Unplaced"/>
</dbReference>
<reference evidence="14" key="1">
    <citation type="submission" date="2025-08" db="UniProtKB">
        <authorList>
            <consortium name="Ensembl"/>
        </authorList>
    </citation>
    <scope>IDENTIFICATION</scope>
</reference>
<keyword evidence="9 13" id="KW-0472">Membrane</keyword>
<dbReference type="GO" id="GO:0004100">
    <property type="term" value="F:chitin synthase activity"/>
    <property type="evidence" value="ECO:0007669"/>
    <property type="project" value="UniProtKB-EC"/>
</dbReference>
<dbReference type="AlphaFoldDB" id="A0A8C2FUK4"/>
<feature type="transmembrane region" description="Helical" evidence="13">
    <location>
        <begin position="181"/>
        <end position="199"/>
    </location>
</feature>
<protein>
    <recommendedName>
        <fullName evidence="2">chitin synthase</fullName>
        <ecNumber evidence="2">2.4.1.16</ecNumber>
    </recommendedName>
</protein>
<evidence type="ECO:0000256" key="13">
    <source>
        <dbReference type="SAM" id="Phobius"/>
    </source>
</evidence>
<feature type="transmembrane region" description="Helical" evidence="13">
    <location>
        <begin position="728"/>
        <end position="749"/>
    </location>
</feature>
<keyword evidence="3" id="KW-1003">Cell membrane</keyword>
<evidence type="ECO:0000256" key="9">
    <source>
        <dbReference type="ARBA" id="ARBA00023136"/>
    </source>
</evidence>
<evidence type="ECO:0000256" key="5">
    <source>
        <dbReference type="ARBA" id="ARBA00022679"/>
    </source>
</evidence>